<sequence length="217" mass="23337">MRALLLPLLALAASVGLIAVHLASGGDDFVPRSPADPCVERPLRPAAQVDDLEPLVEELVVLGVARAACTLRVPRERLVLALPVARDRRAIADDATLARALKGGLARTLDRLERGDRLPRASALRDAYSDQLGLPGLAEEAVRRIPDGVVDDLLPTGAVLRRALDDLDVLAVIREIDEPDALERRLRDGIERAARAEARERLIGKLPGPLRSLLGLG</sequence>
<dbReference type="OrthoDB" id="3783532at2"/>
<protein>
    <submittedName>
        <fullName evidence="2">Uncharacterized protein</fullName>
    </submittedName>
</protein>
<evidence type="ECO:0000313" key="3">
    <source>
        <dbReference type="Proteomes" id="UP000240739"/>
    </source>
</evidence>
<dbReference type="AlphaFoldDB" id="A0A2T4UKH3"/>
<name>A0A2T4UKH3_9ACTN</name>
<comment type="caution">
    <text evidence="2">The sequence shown here is derived from an EMBL/GenBank/DDBJ whole genome shotgun (WGS) entry which is preliminary data.</text>
</comment>
<dbReference type="EMBL" id="PYYB01000001">
    <property type="protein sequence ID" value="PTL59743.1"/>
    <property type="molecule type" value="Genomic_DNA"/>
</dbReference>
<keyword evidence="1" id="KW-0732">Signal</keyword>
<evidence type="ECO:0000313" key="2">
    <source>
        <dbReference type="EMBL" id="PTL59743.1"/>
    </source>
</evidence>
<dbReference type="RefSeq" id="WP_107568387.1">
    <property type="nucleotide sequence ID" value="NZ_PYYB01000001.1"/>
</dbReference>
<evidence type="ECO:0000256" key="1">
    <source>
        <dbReference type="SAM" id="SignalP"/>
    </source>
</evidence>
<dbReference type="Proteomes" id="UP000240739">
    <property type="component" value="Unassembled WGS sequence"/>
</dbReference>
<feature type="signal peptide" evidence="1">
    <location>
        <begin position="1"/>
        <end position="19"/>
    </location>
</feature>
<organism evidence="2 3">
    <name type="scientific">Paraconexibacter algicola</name>
    <dbReference type="NCBI Taxonomy" id="2133960"/>
    <lineage>
        <taxon>Bacteria</taxon>
        <taxon>Bacillati</taxon>
        <taxon>Actinomycetota</taxon>
        <taxon>Thermoleophilia</taxon>
        <taxon>Solirubrobacterales</taxon>
        <taxon>Paraconexibacteraceae</taxon>
        <taxon>Paraconexibacter</taxon>
    </lineage>
</organism>
<accession>A0A2T4UKH3</accession>
<proteinExistence type="predicted"/>
<keyword evidence="3" id="KW-1185">Reference proteome</keyword>
<reference evidence="2 3" key="1">
    <citation type="submission" date="2018-03" db="EMBL/GenBank/DDBJ databases">
        <title>Aquarubrobacter algicola gen. nov., sp. nov., a novel actinobacterium isolated from shallow eutrophic lake during the end of cyanobacterial harmful algal blooms.</title>
        <authorList>
            <person name="Chun S.J."/>
        </authorList>
    </citation>
    <scope>NUCLEOTIDE SEQUENCE [LARGE SCALE GENOMIC DNA]</scope>
    <source>
        <strain evidence="2 3">Seoho-28</strain>
    </source>
</reference>
<gene>
    <name evidence="2" type="ORF">C7Y72_08790</name>
</gene>
<feature type="chain" id="PRO_5038858805" evidence="1">
    <location>
        <begin position="20"/>
        <end position="217"/>
    </location>
</feature>